<dbReference type="Pfam" id="PF02721">
    <property type="entry name" value="DUF223"/>
    <property type="match status" value="1"/>
</dbReference>
<gene>
    <name evidence="2" type="ORF">MTR_0038s0050</name>
</gene>
<evidence type="ECO:0000259" key="1">
    <source>
        <dbReference type="Pfam" id="PF02721"/>
    </source>
</evidence>
<keyword evidence="4" id="KW-1185">Reference proteome</keyword>
<reference evidence="2 4" key="2">
    <citation type="journal article" date="2014" name="BMC Genomics">
        <title>An improved genome release (version Mt4.0) for the model legume Medicago truncatula.</title>
        <authorList>
            <person name="Tang H."/>
            <person name="Krishnakumar V."/>
            <person name="Bidwell S."/>
            <person name="Rosen B."/>
            <person name="Chan A."/>
            <person name="Zhou S."/>
            <person name="Gentzbittel L."/>
            <person name="Childs K.L."/>
            <person name="Yandell M."/>
            <person name="Gundlach H."/>
            <person name="Mayer K.F."/>
            <person name="Schwartz D.C."/>
            <person name="Town C.D."/>
        </authorList>
    </citation>
    <scope>GENOME REANNOTATION</scope>
    <source>
        <strain evidence="2">A17</strain>
        <strain evidence="3 4">cv. Jemalong A17</strain>
    </source>
</reference>
<evidence type="ECO:0000313" key="3">
    <source>
        <dbReference type="EnsemblPlants" id="KEH17150"/>
    </source>
</evidence>
<dbReference type="InterPro" id="IPR003871">
    <property type="entry name" value="RFA1B/D_OB_1st"/>
</dbReference>
<dbReference type="EMBL" id="KL402763">
    <property type="protein sequence ID" value="KEH17150.1"/>
    <property type="molecule type" value="Genomic_DNA"/>
</dbReference>
<organism evidence="2 4">
    <name type="scientific">Medicago truncatula</name>
    <name type="common">Barrel medic</name>
    <name type="synonym">Medicago tribuloides</name>
    <dbReference type="NCBI Taxonomy" id="3880"/>
    <lineage>
        <taxon>Eukaryota</taxon>
        <taxon>Viridiplantae</taxon>
        <taxon>Streptophyta</taxon>
        <taxon>Embryophyta</taxon>
        <taxon>Tracheophyta</taxon>
        <taxon>Spermatophyta</taxon>
        <taxon>Magnoliopsida</taxon>
        <taxon>eudicotyledons</taxon>
        <taxon>Gunneridae</taxon>
        <taxon>Pentapetalae</taxon>
        <taxon>rosids</taxon>
        <taxon>fabids</taxon>
        <taxon>Fabales</taxon>
        <taxon>Fabaceae</taxon>
        <taxon>Papilionoideae</taxon>
        <taxon>50 kb inversion clade</taxon>
        <taxon>NPAAA clade</taxon>
        <taxon>Hologalegina</taxon>
        <taxon>IRL clade</taxon>
        <taxon>Trifolieae</taxon>
        <taxon>Medicago</taxon>
    </lineage>
</organism>
<evidence type="ECO:0000313" key="4">
    <source>
        <dbReference type="Proteomes" id="UP000002051"/>
    </source>
</evidence>
<dbReference type="EnsemblPlants" id="KEH17150">
    <property type="protein sequence ID" value="KEH17150"/>
    <property type="gene ID" value="MTR_0038s0050"/>
</dbReference>
<dbReference type="AlphaFoldDB" id="A0A072TUB2"/>
<evidence type="ECO:0000313" key="2">
    <source>
        <dbReference type="EMBL" id="KEH17150.1"/>
    </source>
</evidence>
<proteinExistence type="predicted"/>
<dbReference type="HOGENOM" id="CLU_2609719_0_0_1"/>
<name>A0A072TUB2_MEDTR</name>
<reference evidence="2 4" key="1">
    <citation type="journal article" date="2011" name="Nature">
        <title>The Medicago genome provides insight into the evolution of rhizobial symbioses.</title>
        <authorList>
            <person name="Young N.D."/>
            <person name="Debelle F."/>
            <person name="Oldroyd G.E."/>
            <person name="Geurts R."/>
            <person name="Cannon S.B."/>
            <person name="Udvardi M.K."/>
            <person name="Benedito V.A."/>
            <person name="Mayer K.F."/>
            <person name="Gouzy J."/>
            <person name="Schoof H."/>
            <person name="Van de Peer Y."/>
            <person name="Proost S."/>
            <person name="Cook D.R."/>
            <person name="Meyers B.C."/>
            <person name="Spannagl M."/>
            <person name="Cheung F."/>
            <person name="De Mita S."/>
            <person name="Krishnakumar V."/>
            <person name="Gundlach H."/>
            <person name="Zhou S."/>
            <person name="Mudge J."/>
            <person name="Bharti A.K."/>
            <person name="Murray J.D."/>
            <person name="Naoumkina M.A."/>
            <person name="Rosen B."/>
            <person name="Silverstein K.A."/>
            <person name="Tang H."/>
            <person name="Rombauts S."/>
            <person name="Zhao P.X."/>
            <person name="Zhou P."/>
            <person name="Barbe V."/>
            <person name="Bardou P."/>
            <person name="Bechner M."/>
            <person name="Bellec A."/>
            <person name="Berger A."/>
            <person name="Berges H."/>
            <person name="Bidwell S."/>
            <person name="Bisseling T."/>
            <person name="Choisne N."/>
            <person name="Couloux A."/>
            <person name="Denny R."/>
            <person name="Deshpande S."/>
            <person name="Dai X."/>
            <person name="Doyle J.J."/>
            <person name="Dudez A.M."/>
            <person name="Farmer A.D."/>
            <person name="Fouteau S."/>
            <person name="Franken C."/>
            <person name="Gibelin C."/>
            <person name="Gish J."/>
            <person name="Goldstein S."/>
            <person name="Gonzalez A.J."/>
            <person name="Green P.J."/>
            <person name="Hallab A."/>
            <person name="Hartog M."/>
            <person name="Hua A."/>
            <person name="Humphray S.J."/>
            <person name="Jeong D.H."/>
            <person name="Jing Y."/>
            <person name="Jocker A."/>
            <person name="Kenton S.M."/>
            <person name="Kim D.J."/>
            <person name="Klee K."/>
            <person name="Lai H."/>
            <person name="Lang C."/>
            <person name="Lin S."/>
            <person name="Macmil S.L."/>
            <person name="Magdelenat G."/>
            <person name="Matthews L."/>
            <person name="McCorrison J."/>
            <person name="Monaghan E.L."/>
            <person name="Mun J.H."/>
            <person name="Najar F.Z."/>
            <person name="Nicholson C."/>
            <person name="Noirot C."/>
            <person name="O'Bleness M."/>
            <person name="Paule C.R."/>
            <person name="Poulain J."/>
            <person name="Prion F."/>
            <person name="Qin B."/>
            <person name="Qu C."/>
            <person name="Retzel E.F."/>
            <person name="Riddle C."/>
            <person name="Sallet E."/>
            <person name="Samain S."/>
            <person name="Samson N."/>
            <person name="Sanders I."/>
            <person name="Saurat O."/>
            <person name="Scarpelli C."/>
            <person name="Schiex T."/>
            <person name="Segurens B."/>
            <person name="Severin A.J."/>
            <person name="Sherrier D.J."/>
            <person name="Shi R."/>
            <person name="Sims S."/>
            <person name="Singer S.R."/>
            <person name="Sinharoy S."/>
            <person name="Sterck L."/>
            <person name="Viollet A."/>
            <person name="Wang B.B."/>
            <person name="Wang K."/>
            <person name="Wang M."/>
            <person name="Wang X."/>
            <person name="Warfsmann J."/>
            <person name="Weissenbach J."/>
            <person name="White D.D."/>
            <person name="White J.D."/>
            <person name="Wiley G.B."/>
            <person name="Wincker P."/>
            <person name="Xing Y."/>
            <person name="Yang L."/>
            <person name="Yao Z."/>
            <person name="Ying F."/>
            <person name="Zhai J."/>
            <person name="Zhou L."/>
            <person name="Zuber A."/>
            <person name="Denarie J."/>
            <person name="Dixon R.A."/>
            <person name="May G.D."/>
            <person name="Schwartz D.C."/>
            <person name="Rogers J."/>
            <person name="Quetier F."/>
            <person name="Town C.D."/>
            <person name="Roe B.A."/>
        </authorList>
    </citation>
    <scope>NUCLEOTIDE SEQUENCE [LARGE SCALE GENOMIC DNA]</scope>
    <source>
        <strain evidence="2">A17</strain>
        <strain evidence="3 4">cv. Jemalong A17</strain>
    </source>
</reference>
<feature type="domain" description="Replication protein A 70 kDa DNA-binding subunit B/D first OB fold" evidence="1">
    <location>
        <begin position="5"/>
        <end position="54"/>
    </location>
</feature>
<sequence length="79" mass="9292">MSRDYDYIKDLKNDLEIWKIEFGVLDYWIVTDSNENQHMKLIICDAKGDRVHVIYSLPPKEKAMKNTWVDNSSISAENV</sequence>
<protein>
    <recommendedName>
        <fullName evidence="1">Replication protein A 70 kDa DNA-binding subunit B/D first OB fold domain-containing protein</fullName>
    </recommendedName>
</protein>
<dbReference type="Proteomes" id="UP000002051">
    <property type="component" value="Unassembled WGS sequence"/>
</dbReference>
<reference evidence="3" key="3">
    <citation type="submission" date="2015-06" db="UniProtKB">
        <authorList>
            <consortium name="EnsemblPlants"/>
        </authorList>
    </citation>
    <scope>IDENTIFICATION</scope>
    <source>
        <strain evidence="3">cv. Jemalong A17</strain>
    </source>
</reference>
<accession>A0A072TUB2</accession>